<protein>
    <recommendedName>
        <fullName evidence="9">Major facilitator superfamily (MFS) profile domain-containing protein</fullName>
    </recommendedName>
</protein>
<evidence type="ECO:0000256" key="6">
    <source>
        <dbReference type="SAM" id="Phobius"/>
    </source>
</evidence>
<accession>A0A1J8QVK0</accession>
<keyword evidence="4 6" id="KW-1133">Transmembrane helix</keyword>
<dbReference type="EMBL" id="LVVM01004123">
    <property type="protein sequence ID" value="OJA13522.1"/>
    <property type="molecule type" value="Genomic_DNA"/>
</dbReference>
<dbReference type="SUPFAM" id="SSF103473">
    <property type="entry name" value="MFS general substrate transporter"/>
    <property type="match status" value="1"/>
</dbReference>
<keyword evidence="2" id="KW-0813">Transport</keyword>
<comment type="caution">
    <text evidence="7">The sequence shown here is derived from an EMBL/GenBank/DDBJ whole genome shotgun (WGS) entry which is preliminary data.</text>
</comment>
<evidence type="ECO:0000256" key="5">
    <source>
        <dbReference type="ARBA" id="ARBA00023136"/>
    </source>
</evidence>
<evidence type="ECO:0000256" key="2">
    <source>
        <dbReference type="ARBA" id="ARBA00022448"/>
    </source>
</evidence>
<keyword evidence="5 6" id="KW-0472">Membrane</keyword>
<proteinExistence type="predicted"/>
<feature type="transmembrane region" description="Helical" evidence="6">
    <location>
        <begin position="199"/>
        <end position="223"/>
    </location>
</feature>
<evidence type="ECO:0000256" key="1">
    <source>
        <dbReference type="ARBA" id="ARBA00004141"/>
    </source>
</evidence>
<organism evidence="7 8">
    <name type="scientific">Rhizopogon vesiculosus</name>
    <dbReference type="NCBI Taxonomy" id="180088"/>
    <lineage>
        <taxon>Eukaryota</taxon>
        <taxon>Fungi</taxon>
        <taxon>Dikarya</taxon>
        <taxon>Basidiomycota</taxon>
        <taxon>Agaricomycotina</taxon>
        <taxon>Agaricomycetes</taxon>
        <taxon>Agaricomycetidae</taxon>
        <taxon>Boletales</taxon>
        <taxon>Suillineae</taxon>
        <taxon>Rhizopogonaceae</taxon>
        <taxon>Rhizopogon</taxon>
    </lineage>
</organism>
<keyword evidence="3 6" id="KW-0812">Transmembrane</keyword>
<reference evidence="7 8" key="1">
    <citation type="submission" date="2016-03" db="EMBL/GenBank/DDBJ databases">
        <title>Comparative genomics of the ectomycorrhizal sister species Rhizopogon vinicolor and Rhizopogon vesiculosus (Basidiomycota: Boletales) reveals a divergence of the mating type B locus.</title>
        <authorList>
            <person name="Mujic A.B."/>
            <person name="Kuo A."/>
            <person name="Tritt A."/>
            <person name="Lipzen A."/>
            <person name="Chen C."/>
            <person name="Johnson J."/>
            <person name="Sharma A."/>
            <person name="Barry K."/>
            <person name="Grigoriev I.V."/>
            <person name="Spatafora J.W."/>
        </authorList>
    </citation>
    <scope>NUCLEOTIDE SEQUENCE [LARGE SCALE GENOMIC DNA]</scope>
    <source>
        <strain evidence="7 8">AM-OR11-056</strain>
    </source>
</reference>
<feature type="transmembrane region" description="Helical" evidence="6">
    <location>
        <begin position="342"/>
        <end position="363"/>
    </location>
</feature>
<evidence type="ECO:0000313" key="7">
    <source>
        <dbReference type="EMBL" id="OJA13522.1"/>
    </source>
</evidence>
<feature type="transmembrane region" description="Helical" evidence="6">
    <location>
        <begin position="96"/>
        <end position="116"/>
    </location>
</feature>
<feature type="transmembrane region" description="Helical" evidence="6">
    <location>
        <begin position="128"/>
        <end position="156"/>
    </location>
</feature>
<feature type="transmembrane region" description="Helical" evidence="6">
    <location>
        <begin position="244"/>
        <end position="267"/>
    </location>
</feature>
<keyword evidence="8" id="KW-1185">Reference proteome</keyword>
<dbReference type="PANTHER" id="PTHR23511">
    <property type="entry name" value="SYNAPTIC VESICLE GLYCOPROTEIN 2"/>
    <property type="match status" value="1"/>
</dbReference>
<evidence type="ECO:0000256" key="4">
    <source>
        <dbReference type="ARBA" id="ARBA00022989"/>
    </source>
</evidence>
<sequence length="422" mass="45740">MSLNSIDPESKSIDFTPPLPNITNPAIDLYEGGYNDPVYEAKALVLNHAIQDIGMGRYQWYLYFVAGFGWFADVTWTVMNGLIIAPVMNEFHFNGAFLSLASNIGLFAGALFWGLGCDIWGRRWPFHITLFITGIFGLAVGGAPSFVALASLFAVVTSGVAGNMPVDNTLFLGEKQFASGCTGWLNQTNPDFVPASHQYLLSTLSIWWGLGQLLTSLIAWPLIANYSCATTSDCTRANNMGWRYLSFALGGVTLVLGAIRLFSFTLLESPRFLSGAGRDADAVEIIHKLAKFNGKTSTLTVEDLDRAMPGGSSSSRGKHGILNKSSKYDSRHIKALFSTPKMALSTSLLIAIWAIFGLSLTLYNNFLPYFRGAVFGDASLYTTYRNLVILSVVCVPPGLLSGWAVQVPYIGRKGTVAIAAGE</sequence>
<dbReference type="InterPro" id="IPR036259">
    <property type="entry name" value="MFS_trans_sf"/>
</dbReference>
<dbReference type="GO" id="GO:0016020">
    <property type="term" value="C:membrane"/>
    <property type="evidence" value="ECO:0007669"/>
    <property type="project" value="UniProtKB-SubCell"/>
</dbReference>
<feature type="transmembrane region" description="Helical" evidence="6">
    <location>
        <begin position="384"/>
        <end position="405"/>
    </location>
</feature>
<dbReference type="OrthoDB" id="3936150at2759"/>
<dbReference type="Proteomes" id="UP000183567">
    <property type="component" value="Unassembled WGS sequence"/>
</dbReference>
<evidence type="ECO:0000256" key="3">
    <source>
        <dbReference type="ARBA" id="ARBA00022692"/>
    </source>
</evidence>
<dbReference type="AlphaFoldDB" id="A0A1J8QVK0"/>
<comment type="subcellular location">
    <subcellularLocation>
        <location evidence="1">Membrane</location>
        <topology evidence="1">Multi-pass membrane protein</topology>
    </subcellularLocation>
</comment>
<dbReference type="PANTHER" id="PTHR23511:SF12">
    <property type="entry name" value="TRANSPORTER, PUTATIVE (AFU_ORTHOLOGUE AFUA_7G01740)-RELATED"/>
    <property type="match status" value="1"/>
</dbReference>
<name>A0A1J8QVK0_9AGAM</name>
<evidence type="ECO:0000313" key="8">
    <source>
        <dbReference type="Proteomes" id="UP000183567"/>
    </source>
</evidence>
<dbReference type="Gene3D" id="1.20.1250.20">
    <property type="entry name" value="MFS general substrate transporter like domains"/>
    <property type="match status" value="1"/>
</dbReference>
<feature type="transmembrane region" description="Helical" evidence="6">
    <location>
        <begin position="60"/>
        <end position="84"/>
    </location>
</feature>
<evidence type="ECO:0008006" key="9">
    <source>
        <dbReference type="Google" id="ProtNLM"/>
    </source>
</evidence>
<gene>
    <name evidence="7" type="ORF">AZE42_10522</name>
</gene>